<keyword evidence="2" id="KW-1185">Reference proteome</keyword>
<proteinExistence type="predicted"/>
<name>A0ACD3A0P3_9AGAR</name>
<evidence type="ECO:0000313" key="2">
    <source>
        <dbReference type="Proteomes" id="UP000308600"/>
    </source>
</evidence>
<gene>
    <name evidence="1" type="ORF">BDN72DRAFT_906025</name>
</gene>
<protein>
    <submittedName>
        <fullName evidence="1">Uncharacterized protein</fullName>
    </submittedName>
</protein>
<dbReference type="EMBL" id="ML209035">
    <property type="protein sequence ID" value="TFK59260.1"/>
    <property type="molecule type" value="Genomic_DNA"/>
</dbReference>
<dbReference type="Proteomes" id="UP000308600">
    <property type="component" value="Unassembled WGS sequence"/>
</dbReference>
<sequence length="184" mass="19680">MSQTPIPSNNTDSSSDATPTSTPTLSRVTRAFVSVTINDNPPAYSATAPPTTPAPPPATAPLPVTAPLPATAPLPVTAPLPPIALAVPAPPPATVPGWVVLPLPSGSPITLPPRLLIRQDVDDIPLEERWYAVMRARATGIFYGWFSVLAITTQGRFCRVFRTAEDAWLVFMFHLQQNNVQRIA</sequence>
<evidence type="ECO:0000313" key="1">
    <source>
        <dbReference type="EMBL" id="TFK59260.1"/>
    </source>
</evidence>
<accession>A0ACD3A0P3</accession>
<reference evidence="1 2" key="1">
    <citation type="journal article" date="2019" name="Nat. Ecol. Evol.">
        <title>Megaphylogeny resolves global patterns of mushroom evolution.</title>
        <authorList>
            <person name="Varga T."/>
            <person name="Krizsan K."/>
            <person name="Foldi C."/>
            <person name="Dima B."/>
            <person name="Sanchez-Garcia M."/>
            <person name="Sanchez-Ramirez S."/>
            <person name="Szollosi G.J."/>
            <person name="Szarkandi J.G."/>
            <person name="Papp V."/>
            <person name="Albert L."/>
            <person name="Andreopoulos W."/>
            <person name="Angelini C."/>
            <person name="Antonin V."/>
            <person name="Barry K.W."/>
            <person name="Bougher N.L."/>
            <person name="Buchanan P."/>
            <person name="Buyck B."/>
            <person name="Bense V."/>
            <person name="Catcheside P."/>
            <person name="Chovatia M."/>
            <person name="Cooper J."/>
            <person name="Damon W."/>
            <person name="Desjardin D."/>
            <person name="Finy P."/>
            <person name="Geml J."/>
            <person name="Haridas S."/>
            <person name="Hughes K."/>
            <person name="Justo A."/>
            <person name="Karasinski D."/>
            <person name="Kautmanova I."/>
            <person name="Kiss B."/>
            <person name="Kocsube S."/>
            <person name="Kotiranta H."/>
            <person name="LaButti K.M."/>
            <person name="Lechner B.E."/>
            <person name="Liimatainen K."/>
            <person name="Lipzen A."/>
            <person name="Lukacs Z."/>
            <person name="Mihaltcheva S."/>
            <person name="Morgado L.N."/>
            <person name="Niskanen T."/>
            <person name="Noordeloos M.E."/>
            <person name="Ohm R.A."/>
            <person name="Ortiz-Santana B."/>
            <person name="Ovrebo C."/>
            <person name="Racz N."/>
            <person name="Riley R."/>
            <person name="Savchenko A."/>
            <person name="Shiryaev A."/>
            <person name="Soop K."/>
            <person name="Spirin V."/>
            <person name="Szebenyi C."/>
            <person name="Tomsovsky M."/>
            <person name="Tulloss R.E."/>
            <person name="Uehling J."/>
            <person name="Grigoriev I.V."/>
            <person name="Vagvolgyi C."/>
            <person name="Papp T."/>
            <person name="Martin F.M."/>
            <person name="Miettinen O."/>
            <person name="Hibbett D.S."/>
            <person name="Nagy L.G."/>
        </authorList>
    </citation>
    <scope>NUCLEOTIDE SEQUENCE [LARGE SCALE GENOMIC DNA]</scope>
    <source>
        <strain evidence="1 2">NL-1719</strain>
    </source>
</reference>
<organism evidence="1 2">
    <name type="scientific">Pluteus cervinus</name>
    <dbReference type="NCBI Taxonomy" id="181527"/>
    <lineage>
        <taxon>Eukaryota</taxon>
        <taxon>Fungi</taxon>
        <taxon>Dikarya</taxon>
        <taxon>Basidiomycota</taxon>
        <taxon>Agaricomycotina</taxon>
        <taxon>Agaricomycetes</taxon>
        <taxon>Agaricomycetidae</taxon>
        <taxon>Agaricales</taxon>
        <taxon>Pluteineae</taxon>
        <taxon>Pluteaceae</taxon>
        <taxon>Pluteus</taxon>
    </lineage>
</organism>